<dbReference type="Proteomes" id="UP000620124">
    <property type="component" value="Unassembled WGS sequence"/>
</dbReference>
<sequence>MATAEAMIWGRNWPTFRVILPPIDSDAPSDIDMTLGLEELEGLDFNFDLLFANEYASIPTCAILDAAASKATVNMPSKKPEQRASIGLG</sequence>
<proteinExistence type="predicted"/>
<keyword evidence="2" id="KW-1185">Reference proteome</keyword>
<name>A0A8H7CYJ7_9AGAR</name>
<protein>
    <submittedName>
        <fullName evidence="1">Uncharacterized protein</fullName>
    </submittedName>
</protein>
<gene>
    <name evidence="1" type="ORF">MVEN_01178500</name>
</gene>
<comment type="caution">
    <text evidence="1">The sequence shown here is derived from an EMBL/GenBank/DDBJ whole genome shotgun (WGS) entry which is preliminary data.</text>
</comment>
<reference evidence="1" key="1">
    <citation type="submission" date="2020-05" db="EMBL/GenBank/DDBJ databases">
        <title>Mycena genomes resolve the evolution of fungal bioluminescence.</title>
        <authorList>
            <person name="Tsai I.J."/>
        </authorList>
    </citation>
    <scope>NUCLEOTIDE SEQUENCE</scope>
    <source>
        <strain evidence="1">CCC161011</strain>
    </source>
</reference>
<organism evidence="1 2">
    <name type="scientific">Mycena venus</name>
    <dbReference type="NCBI Taxonomy" id="2733690"/>
    <lineage>
        <taxon>Eukaryota</taxon>
        <taxon>Fungi</taxon>
        <taxon>Dikarya</taxon>
        <taxon>Basidiomycota</taxon>
        <taxon>Agaricomycotina</taxon>
        <taxon>Agaricomycetes</taxon>
        <taxon>Agaricomycetidae</taxon>
        <taxon>Agaricales</taxon>
        <taxon>Marasmiineae</taxon>
        <taxon>Mycenaceae</taxon>
        <taxon>Mycena</taxon>
    </lineage>
</organism>
<accession>A0A8H7CYJ7</accession>
<dbReference type="AlphaFoldDB" id="A0A8H7CYJ7"/>
<dbReference type="EMBL" id="JACAZI010000009">
    <property type="protein sequence ID" value="KAF7352153.1"/>
    <property type="molecule type" value="Genomic_DNA"/>
</dbReference>
<evidence type="ECO:0000313" key="1">
    <source>
        <dbReference type="EMBL" id="KAF7352153.1"/>
    </source>
</evidence>
<evidence type="ECO:0000313" key="2">
    <source>
        <dbReference type="Proteomes" id="UP000620124"/>
    </source>
</evidence>